<dbReference type="EMBL" id="CM039435">
    <property type="protein sequence ID" value="KAI4317870.1"/>
    <property type="molecule type" value="Genomic_DNA"/>
</dbReference>
<dbReference type="Proteomes" id="UP000828941">
    <property type="component" value="Chromosome 10"/>
</dbReference>
<gene>
    <name evidence="1" type="ORF">L6164_025701</name>
</gene>
<evidence type="ECO:0000313" key="2">
    <source>
        <dbReference type="Proteomes" id="UP000828941"/>
    </source>
</evidence>
<reference evidence="1 2" key="1">
    <citation type="journal article" date="2022" name="DNA Res.">
        <title>Chromosomal-level genome assembly of the orchid tree Bauhinia variegata (Leguminosae; Cercidoideae) supports the allotetraploid origin hypothesis of Bauhinia.</title>
        <authorList>
            <person name="Zhong Y."/>
            <person name="Chen Y."/>
            <person name="Zheng D."/>
            <person name="Pang J."/>
            <person name="Liu Y."/>
            <person name="Luo S."/>
            <person name="Meng S."/>
            <person name="Qian L."/>
            <person name="Wei D."/>
            <person name="Dai S."/>
            <person name="Zhou R."/>
        </authorList>
    </citation>
    <scope>NUCLEOTIDE SEQUENCE [LARGE SCALE GENOMIC DNA]</scope>
    <source>
        <strain evidence="1">BV-YZ2020</strain>
    </source>
</reference>
<comment type="caution">
    <text evidence="1">The sequence shown here is derived from an EMBL/GenBank/DDBJ whole genome shotgun (WGS) entry which is preliminary data.</text>
</comment>
<protein>
    <submittedName>
        <fullName evidence="1">Uncharacterized protein</fullName>
    </submittedName>
</protein>
<organism evidence="1 2">
    <name type="scientific">Bauhinia variegata</name>
    <name type="common">Purple orchid tree</name>
    <name type="synonym">Phanera variegata</name>
    <dbReference type="NCBI Taxonomy" id="167791"/>
    <lineage>
        <taxon>Eukaryota</taxon>
        <taxon>Viridiplantae</taxon>
        <taxon>Streptophyta</taxon>
        <taxon>Embryophyta</taxon>
        <taxon>Tracheophyta</taxon>
        <taxon>Spermatophyta</taxon>
        <taxon>Magnoliopsida</taxon>
        <taxon>eudicotyledons</taxon>
        <taxon>Gunneridae</taxon>
        <taxon>Pentapetalae</taxon>
        <taxon>rosids</taxon>
        <taxon>fabids</taxon>
        <taxon>Fabales</taxon>
        <taxon>Fabaceae</taxon>
        <taxon>Cercidoideae</taxon>
        <taxon>Cercideae</taxon>
        <taxon>Bauhiniinae</taxon>
        <taxon>Bauhinia</taxon>
    </lineage>
</organism>
<accession>A0ACB9M4T7</accession>
<evidence type="ECO:0000313" key="1">
    <source>
        <dbReference type="EMBL" id="KAI4317870.1"/>
    </source>
</evidence>
<name>A0ACB9M4T7_BAUVA</name>
<keyword evidence="2" id="KW-1185">Reference proteome</keyword>
<proteinExistence type="predicted"/>
<sequence length="112" mass="11811">MAQFSSPASLFLVLLALLSAKTMVSGCQQAVIGGGCPDLSQCMETCRPCYRGIGEVHVFCRPAGGGILFDECVCSMEKGAPCNPPGPPQCPRPWPPPATSATNLTETLQHHH</sequence>